<proteinExistence type="predicted"/>
<comment type="caution">
    <text evidence="2">The sequence shown here is derived from an EMBL/GenBank/DDBJ whole genome shotgun (WGS) entry which is preliminary data.</text>
</comment>
<evidence type="ECO:0000313" key="3">
    <source>
        <dbReference type="Proteomes" id="UP001642540"/>
    </source>
</evidence>
<dbReference type="Proteomes" id="UP001642540">
    <property type="component" value="Unassembled WGS sequence"/>
</dbReference>
<feature type="region of interest" description="Disordered" evidence="1">
    <location>
        <begin position="113"/>
        <end position="138"/>
    </location>
</feature>
<gene>
    <name evidence="2" type="ORF">ODALV1_LOCUS12929</name>
</gene>
<evidence type="ECO:0000256" key="1">
    <source>
        <dbReference type="SAM" id="MobiDB-lite"/>
    </source>
</evidence>
<keyword evidence="3" id="KW-1185">Reference proteome</keyword>
<accession>A0ABP1QMF1</accession>
<evidence type="ECO:0000313" key="2">
    <source>
        <dbReference type="EMBL" id="CAL8108271.1"/>
    </source>
</evidence>
<feature type="compositionally biased region" description="Low complexity" evidence="1">
    <location>
        <begin position="113"/>
        <end position="128"/>
    </location>
</feature>
<organism evidence="2 3">
    <name type="scientific">Orchesella dallaii</name>
    <dbReference type="NCBI Taxonomy" id="48710"/>
    <lineage>
        <taxon>Eukaryota</taxon>
        <taxon>Metazoa</taxon>
        <taxon>Ecdysozoa</taxon>
        <taxon>Arthropoda</taxon>
        <taxon>Hexapoda</taxon>
        <taxon>Collembola</taxon>
        <taxon>Entomobryomorpha</taxon>
        <taxon>Entomobryoidea</taxon>
        <taxon>Orchesellidae</taxon>
        <taxon>Orchesellinae</taxon>
        <taxon>Orchesella</taxon>
    </lineage>
</organism>
<dbReference type="EMBL" id="CAXLJM020000039">
    <property type="protein sequence ID" value="CAL8108271.1"/>
    <property type="molecule type" value="Genomic_DNA"/>
</dbReference>
<reference evidence="2 3" key="1">
    <citation type="submission" date="2024-08" db="EMBL/GenBank/DDBJ databases">
        <authorList>
            <person name="Cucini C."/>
            <person name="Frati F."/>
        </authorList>
    </citation>
    <scope>NUCLEOTIDE SEQUENCE [LARGE SCALE GENOMIC DNA]</scope>
</reference>
<name>A0ABP1QMF1_9HEXA</name>
<sequence length="355" mass="39339">MYSRKIGVTSQDLRKKLDARRRLQAEARQRLIINHQTTTKPKQTNTQPKKCFFKTETDDDDIAPVKLNTLPDCHGNNSCKQSHAVSNKSCTNKFASTLEPVVSPSPIISSDIVRTSSENNSGNGASSNDVAKKTLAGPGNEVIHHPSLTFFSNSNANQSRQTCKNQLLFNKNYFKTKFGKMQQYQAPALINCPKLMNASYEDDGQEKYKGFVTYGTGDCQRSLGPLLPIPMLKAKSVVGGAWKTYAQARTEERSATNNHQRHRLLGKNNFNSFNCDTNDVSHKIPTMHSTLLPESAAAKYYETMLASFHEFDRLCQISAADAAAYAAEFSPASFVGTTSIWGNSLMPVMPRMLPP</sequence>
<protein>
    <submittedName>
        <fullName evidence="2">Uncharacterized protein</fullName>
    </submittedName>
</protein>